<evidence type="ECO:0000313" key="1">
    <source>
        <dbReference type="EMBL" id="MFI6504944.1"/>
    </source>
</evidence>
<evidence type="ECO:0000313" key="2">
    <source>
        <dbReference type="Proteomes" id="UP001612741"/>
    </source>
</evidence>
<protein>
    <submittedName>
        <fullName evidence="1">Uncharacterized protein</fullName>
    </submittedName>
</protein>
<keyword evidence="2" id="KW-1185">Reference proteome</keyword>
<gene>
    <name evidence="1" type="ORF">ACIBG2_46700</name>
</gene>
<name>A0ABW7ZBQ3_9ACTN</name>
<dbReference type="Proteomes" id="UP001612741">
    <property type="component" value="Unassembled WGS sequence"/>
</dbReference>
<accession>A0ABW7ZBQ3</accession>
<dbReference type="EMBL" id="JBITGY010000017">
    <property type="protein sequence ID" value="MFI6504944.1"/>
    <property type="molecule type" value="Genomic_DNA"/>
</dbReference>
<dbReference type="RefSeq" id="WP_397090917.1">
    <property type="nucleotide sequence ID" value="NZ_JBITGY010000017.1"/>
</dbReference>
<comment type="caution">
    <text evidence="1">The sequence shown here is derived from an EMBL/GenBank/DDBJ whole genome shotgun (WGS) entry which is preliminary data.</text>
</comment>
<proteinExistence type="predicted"/>
<sequence>MDEIGGRLLLRVEDGCDGLGAERTDTHVIDGYPEINADDLGRTIIGLAATAEEVPRPSVWPDLSEYSKPLLSLSFIRSFRQWQRSARCVRVVPLPAEWHVERWIPELGKGSWSPPPDSAVIVLPAEPEPLDLGEAVLTALHEPPLSARSP</sequence>
<reference evidence="1 2" key="1">
    <citation type="submission" date="2024-10" db="EMBL/GenBank/DDBJ databases">
        <title>The Natural Products Discovery Center: Release of the First 8490 Sequenced Strains for Exploring Actinobacteria Biosynthetic Diversity.</title>
        <authorList>
            <person name="Kalkreuter E."/>
            <person name="Kautsar S.A."/>
            <person name="Yang D."/>
            <person name="Bader C.D."/>
            <person name="Teijaro C.N."/>
            <person name="Fluegel L."/>
            <person name="Davis C.M."/>
            <person name="Simpson J.R."/>
            <person name="Lauterbach L."/>
            <person name="Steele A.D."/>
            <person name="Gui C."/>
            <person name="Meng S."/>
            <person name="Li G."/>
            <person name="Viehrig K."/>
            <person name="Ye F."/>
            <person name="Su P."/>
            <person name="Kiefer A.F."/>
            <person name="Nichols A."/>
            <person name="Cepeda A.J."/>
            <person name="Yan W."/>
            <person name="Fan B."/>
            <person name="Jiang Y."/>
            <person name="Adhikari A."/>
            <person name="Zheng C.-J."/>
            <person name="Schuster L."/>
            <person name="Cowan T.M."/>
            <person name="Smanski M.J."/>
            <person name="Chevrette M.G."/>
            <person name="De Carvalho L.P.S."/>
            <person name="Shen B."/>
        </authorList>
    </citation>
    <scope>NUCLEOTIDE SEQUENCE [LARGE SCALE GENOMIC DNA]</scope>
    <source>
        <strain evidence="1 2">NPDC050545</strain>
    </source>
</reference>
<organism evidence="1 2">
    <name type="scientific">Nonomuraea typhae</name>
    <dbReference type="NCBI Taxonomy" id="2603600"/>
    <lineage>
        <taxon>Bacteria</taxon>
        <taxon>Bacillati</taxon>
        <taxon>Actinomycetota</taxon>
        <taxon>Actinomycetes</taxon>
        <taxon>Streptosporangiales</taxon>
        <taxon>Streptosporangiaceae</taxon>
        <taxon>Nonomuraea</taxon>
    </lineage>
</organism>